<evidence type="ECO:0000259" key="3">
    <source>
        <dbReference type="Pfam" id="PF22494"/>
    </source>
</evidence>
<evidence type="ECO:0000256" key="2">
    <source>
        <dbReference type="SAM" id="Phobius"/>
    </source>
</evidence>
<evidence type="ECO:0000313" key="4">
    <source>
        <dbReference type="EMBL" id="HIU24939.1"/>
    </source>
</evidence>
<evidence type="ECO:0000256" key="1">
    <source>
        <dbReference type="SAM" id="MobiDB-lite"/>
    </source>
</evidence>
<feature type="domain" description="Choice-of-anchor I" evidence="3">
    <location>
        <begin position="314"/>
        <end position="459"/>
    </location>
</feature>
<reference evidence="4" key="1">
    <citation type="submission" date="2020-10" db="EMBL/GenBank/DDBJ databases">
        <authorList>
            <person name="Gilroy R."/>
        </authorList>
    </citation>
    <scope>NUCLEOTIDE SEQUENCE</scope>
    <source>
        <strain evidence="4">ChiHcec3-6078</strain>
    </source>
</reference>
<dbReference type="PANTHER" id="PTHR46928:SF1">
    <property type="entry name" value="MESENCHYME-SPECIFIC CELL SURFACE GLYCOPROTEIN"/>
    <property type="match status" value="1"/>
</dbReference>
<feature type="domain" description="Choice-of-anchor I" evidence="3">
    <location>
        <begin position="2"/>
        <end position="288"/>
    </location>
</feature>
<comment type="caution">
    <text evidence="4">The sequence shown here is derived from an EMBL/GenBank/DDBJ whole genome shotgun (WGS) entry which is preliminary data.</text>
</comment>
<dbReference type="Proteomes" id="UP000824090">
    <property type="component" value="Unassembled WGS sequence"/>
</dbReference>
<proteinExistence type="predicted"/>
<dbReference type="NCBIfam" id="NF038117">
    <property type="entry name" value="choice_anch_I"/>
    <property type="match status" value="1"/>
</dbReference>
<dbReference type="PANTHER" id="PTHR46928">
    <property type="entry name" value="MESENCHYME-SPECIFIC CELL SURFACE GLYCOPROTEIN"/>
    <property type="match status" value="1"/>
</dbReference>
<accession>A0A9D1L4T5</accession>
<keyword evidence="2" id="KW-0472">Membrane</keyword>
<feature type="compositionally biased region" description="Polar residues" evidence="1">
    <location>
        <begin position="492"/>
        <end position="503"/>
    </location>
</feature>
<dbReference type="AlphaFoldDB" id="A0A9D1L4T5"/>
<feature type="region of interest" description="Disordered" evidence="1">
    <location>
        <begin position="470"/>
        <end position="507"/>
    </location>
</feature>
<gene>
    <name evidence="4" type="ORF">IAC50_00380</name>
</gene>
<dbReference type="InterPro" id="IPR055188">
    <property type="entry name" value="Choice_anch_I"/>
</dbReference>
<protein>
    <submittedName>
        <fullName evidence="4">Choice-of-anchor I family protein</fullName>
    </submittedName>
</protein>
<dbReference type="Pfam" id="PF22494">
    <property type="entry name" value="choice_anch_I"/>
    <property type="match status" value="2"/>
</dbReference>
<dbReference type="Gene3D" id="2.130.10.10">
    <property type="entry name" value="YVTN repeat-like/Quinoprotein amine dehydrogenase"/>
    <property type="match status" value="1"/>
</dbReference>
<reference evidence="4" key="2">
    <citation type="journal article" date="2021" name="PeerJ">
        <title>Extensive microbial diversity within the chicken gut microbiome revealed by metagenomics and culture.</title>
        <authorList>
            <person name="Gilroy R."/>
            <person name="Ravi A."/>
            <person name="Getino M."/>
            <person name="Pursley I."/>
            <person name="Horton D.L."/>
            <person name="Alikhan N.F."/>
            <person name="Baker D."/>
            <person name="Gharbi K."/>
            <person name="Hall N."/>
            <person name="Watson M."/>
            <person name="Adriaenssens E.M."/>
            <person name="Foster-Nyarko E."/>
            <person name="Jarju S."/>
            <person name="Secka A."/>
            <person name="Antonio M."/>
            <person name="Oren A."/>
            <person name="Chaudhuri R.R."/>
            <person name="La Ragione R."/>
            <person name="Hildebrand F."/>
            <person name="Pallen M.J."/>
        </authorList>
    </citation>
    <scope>NUCLEOTIDE SEQUENCE</scope>
    <source>
        <strain evidence="4">ChiHcec3-6078</strain>
    </source>
</reference>
<dbReference type="EMBL" id="DVMP01000007">
    <property type="protein sequence ID" value="HIU24939.1"/>
    <property type="molecule type" value="Genomic_DNA"/>
</dbReference>
<dbReference type="InterPro" id="IPR015943">
    <property type="entry name" value="WD40/YVTN_repeat-like_dom_sf"/>
</dbReference>
<sequence length="537" mass="57459">MAEIVSYNSDNGRAYVVNGQQGLLNIVPVNEDGSLGPASASVEAADIINEAAFEYGDMTSVAVDTVNDRVAVAIQEKDYRQTGRVALLDYDGNFIRTYETGVQPDMVTVSGDGRYILTADEGEPRNGYGPAETDPRGTVTIIDTEADRTVTVGFESFRSEALEEGILLNRVDGQVIEPEYDFEPEYIALTGDGSTAYVALQEANAIACLDVERAAFTGIKSLGFQDYSQVKADLIEDGKYEGAVYENTLGVRMPDGISVFEAGGVTYIATANEGDAREWGDFSNEEKADIGAAAEKVRVLNHNVTWGLEDGINYLYGSRSFSIFRADTMELVYDSGSQFEEKTARYLESWFNCSNDDTDIDSRSAKKGPEPEAVTVTELGDRIFAFTALERIGGIMVYDVTDPASSKYVNYINTRDFSETVKGDVAPEGMAFVPAEKNPSGKHMLLAACEVSGTLAAYTLGGSASEATFTGDGRPGQLPGDNQPPAADGEAVSQSRGTSSSEAATGDESPLALIGGLMLLAVVGIAGTVIYETRKNM</sequence>
<feature type="transmembrane region" description="Helical" evidence="2">
    <location>
        <begin position="511"/>
        <end position="531"/>
    </location>
</feature>
<evidence type="ECO:0000313" key="5">
    <source>
        <dbReference type="Proteomes" id="UP000824090"/>
    </source>
</evidence>
<keyword evidence="2" id="KW-0812">Transmembrane</keyword>
<dbReference type="SUPFAM" id="SSF75011">
    <property type="entry name" value="3-carboxy-cis,cis-mucoante lactonizing enzyme"/>
    <property type="match status" value="1"/>
</dbReference>
<name>A0A9D1L4T5_9FIRM</name>
<organism evidence="4 5">
    <name type="scientific">Candidatus Allocopromorpha excrementigallinarum</name>
    <dbReference type="NCBI Taxonomy" id="2840742"/>
    <lineage>
        <taxon>Bacteria</taxon>
        <taxon>Bacillati</taxon>
        <taxon>Bacillota</taxon>
        <taxon>Clostridia</taxon>
        <taxon>Eubacteriales</taxon>
        <taxon>Eubacteriaceae</taxon>
        <taxon>Eubacteriaceae incertae sedis</taxon>
        <taxon>Candidatus Allocopromorpha</taxon>
    </lineage>
</organism>
<keyword evidence="2" id="KW-1133">Transmembrane helix</keyword>
<dbReference type="InterPro" id="IPR052956">
    <property type="entry name" value="Mesenchyme-surface_protein"/>
</dbReference>